<evidence type="ECO:0000313" key="2">
    <source>
        <dbReference type="Proteomes" id="UP000623440"/>
    </source>
</evidence>
<evidence type="ECO:0000313" key="1">
    <source>
        <dbReference type="EMBL" id="MBD2534726.1"/>
    </source>
</evidence>
<gene>
    <name evidence="1" type="ORF">H6G97_36775</name>
</gene>
<protein>
    <submittedName>
        <fullName evidence="1">Uncharacterized protein</fullName>
    </submittedName>
</protein>
<comment type="caution">
    <text evidence="1">The sequence shown here is derived from an EMBL/GenBank/DDBJ whole genome shotgun (WGS) entry which is preliminary data.</text>
</comment>
<proteinExistence type="predicted"/>
<dbReference type="RefSeq" id="WP_190945508.1">
    <property type="nucleotide sequence ID" value="NZ_JACJSI010000189.1"/>
</dbReference>
<keyword evidence="2" id="KW-1185">Reference proteome</keyword>
<reference evidence="1 2" key="1">
    <citation type="journal article" date="2020" name="ISME J.">
        <title>Comparative genomics reveals insights into cyanobacterial evolution and habitat adaptation.</title>
        <authorList>
            <person name="Chen M.Y."/>
            <person name="Teng W.K."/>
            <person name="Zhao L."/>
            <person name="Hu C.X."/>
            <person name="Zhou Y.K."/>
            <person name="Han B.P."/>
            <person name="Song L.R."/>
            <person name="Shu W.S."/>
        </authorList>
    </citation>
    <scope>NUCLEOTIDE SEQUENCE [LARGE SCALE GENOMIC DNA]</scope>
    <source>
        <strain evidence="1 2">FACHB-838</strain>
    </source>
</reference>
<dbReference type="EMBL" id="JACJSI010000189">
    <property type="protein sequence ID" value="MBD2534726.1"/>
    <property type="molecule type" value="Genomic_DNA"/>
</dbReference>
<dbReference type="Proteomes" id="UP000623440">
    <property type="component" value="Unassembled WGS sequence"/>
</dbReference>
<sequence>MKKRGKGNPLPLSGCDRISVMSRWRSRTRTFRRHRLCLIPGEKPSDCHCFNQMMHEYIDARNYPYK</sequence>
<accession>A0ABR8DZD9</accession>
<organism evidence="1 2">
    <name type="scientific">Nostoc flagelliforme FACHB-838</name>
    <dbReference type="NCBI Taxonomy" id="2692904"/>
    <lineage>
        <taxon>Bacteria</taxon>
        <taxon>Bacillati</taxon>
        <taxon>Cyanobacteriota</taxon>
        <taxon>Cyanophyceae</taxon>
        <taxon>Nostocales</taxon>
        <taxon>Nostocaceae</taxon>
        <taxon>Nostoc</taxon>
    </lineage>
</organism>
<name>A0ABR8DZD9_9NOSO</name>